<dbReference type="AlphaFoldDB" id="A0A9W4SW51"/>
<gene>
    <name evidence="2" type="ORF">FWILDA_LOCUS11159</name>
</gene>
<dbReference type="EMBL" id="CAMKVN010003074">
    <property type="protein sequence ID" value="CAI2183606.1"/>
    <property type="molecule type" value="Genomic_DNA"/>
</dbReference>
<evidence type="ECO:0000313" key="3">
    <source>
        <dbReference type="Proteomes" id="UP001153678"/>
    </source>
</evidence>
<dbReference type="Pfam" id="PF08241">
    <property type="entry name" value="Methyltransf_11"/>
    <property type="match status" value="1"/>
</dbReference>
<dbReference type="InterPro" id="IPR013216">
    <property type="entry name" value="Methyltransf_11"/>
</dbReference>
<dbReference type="Gene3D" id="3.40.50.150">
    <property type="entry name" value="Vaccinia Virus protein VP39"/>
    <property type="match status" value="1"/>
</dbReference>
<protein>
    <submittedName>
        <fullName evidence="2">18001_t:CDS:1</fullName>
    </submittedName>
</protein>
<evidence type="ECO:0000313" key="2">
    <source>
        <dbReference type="EMBL" id="CAI2183606.1"/>
    </source>
</evidence>
<proteinExistence type="predicted"/>
<feature type="domain" description="Methyltransferase type 11" evidence="1">
    <location>
        <begin position="128"/>
        <end position="175"/>
    </location>
</feature>
<name>A0A9W4SW51_9GLOM</name>
<keyword evidence="3" id="KW-1185">Reference proteome</keyword>
<organism evidence="2 3">
    <name type="scientific">Funneliformis geosporum</name>
    <dbReference type="NCBI Taxonomy" id="1117311"/>
    <lineage>
        <taxon>Eukaryota</taxon>
        <taxon>Fungi</taxon>
        <taxon>Fungi incertae sedis</taxon>
        <taxon>Mucoromycota</taxon>
        <taxon>Glomeromycotina</taxon>
        <taxon>Glomeromycetes</taxon>
        <taxon>Glomerales</taxon>
        <taxon>Glomeraceae</taxon>
        <taxon>Funneliformis</taxon>
    </lineage>
</organism>
<reference evidence="2" key="1">
    <citation type="submission" date="2022-08" db="EMBL/GenBank/DDBJ databases">
        <authorList>
            <person name="Kallberg Y."/>
            <person name="Tangrot J."/>
            <person name="Rosling A."/>
        </authorList>
    </citation>
    <scope>NUCLEOTIDE SEQUENCE</scope>
    <source>
        <strain evidence="2">Wild A</strain>
    </source>
</reference>
<dbReference type="CDD" id="cd02440">
    <property type="entry name" value="AdoMet_MTases"/>
    <property type="match status" value="1"/>
</dbReference>
<evidence type="ECO:0000259" key="1">
    <source>
        <dbReference type="Pfam" id="PF08241"/>
    </source>
</evidence>
<dbReference type="SUPFAM" id="SSF53335">
    <property type="entry name" value="S-adenosyl-L-methionine-dependent methyltransferases"/>
    <property type="match status" value="1"/>
</dbReference>
<sequence>MGAINSKSRYKNKKLIDKICVSSERRGSAESFEQCNEIITFGNRKYLNGDNVRYIFPIDHDELKRLELTHTWNKALWNEQPFPLSAGEVFNRNAKVLDIGLDMAQKYPNCHFTGLDVYFPPNIDIKGANVKFTLGNILNGLPYEDNSFDLVFMRSMKGCFTQEDYNSCLQEIIRVSCRWILILDSDIVLIDGGPLATHLRDQVLDELLTKFDINMMPSSIIRNFLESSDELSDISFEDEQCPIGKWGSDIGMIYWQILKWSTKNIYHSVSSLGYSEEEYNLMIDEAFDELNQYHAYNMGFRICAKKKLLEKRLSSKYLLF</sequence>
<dbReference type="GO" id="GO:0008757">
    <property type="term" value="F:S-adenosylmethionine-dependent methyltransferase activity"/>
    <property type="evidence" value="ECO:0007669"/>
    <property type="project" value="InterPro"/>
</dbReference>
<dbReference type="Proteomes" id="UP001153678">
    <property type="component" value="Unassembled WGS sequence"/>
</dbReference>
<accession>A0A9W4SW51</accession>
<dbReference type="InterPro" id="IPR029063">
    <property type="entry name" value="SAM-dependent_MTases_sf"/>
</dbReference>
<dbReference type="OrthoDB" id="2013972at2759"/>
<comment type="caution">
    <text evidence="2">The sequence shown here is derived from an EMBL/GenBank/DDBJ whole genome shotgun (WGS) entry which is preliminary data.</text>
</comment>